<keyword evidence="4" id="KW-0378">Hydrolase</keyword>
<gene>
    <name evidence="8" type="ORF">C4A13_04572</name>
</gene>
<proteinExistence type="predicted"/>
<dbReference type="Pfam" id="PF04586">
    <property type="entry name" value="Peptidase_S78"/>
    <property type="match status" value="1"/>
</dbReference>
<evidence type="ECO:0000256" key="4">
    <source>
        <dbReference type="ARBA" id="ARBA00022801"/>
    </source>
</evidence>
<reference evidence="8 9" key="1">
    <citation type="submission" date="2018-06" db="EMBL/GenBank/DDBJ databases">
        <title>Recombination Drives Gene Content and Phenotype Evolution in Wild Type E. coli Strains.</title>
        <authorList>
            <person name="Field C.M."/>
            <person name="Silander O.K."/>
            <person name="Van Nimwegen E."/>
        </authorList>
    </citation>
    <scope>NUCLEOTIDE SEQUENCE [LARGE SCALE GENOMIC DNA]</scope>
    <source>
        <strain evidence="8 9">SC344</strain>
    </source>
</reference>
<evidence type="ECO:0000256" key="5">
    <source>
        <dbReference type="SAM" id="MobiDB-lite"/>
    </source>
</evidence>
<feature type="region of interest" description="Disordered" evidence="5">
    <location>
        <begin position="226"/>
        <end position="245"/>
    </location>
</feature>
<evidence type="ECO:0000259" key="7">
    <source>
        <dbReference type="Pfam" id="PF05065"/>
    </source>
</evidence>
<sequence length="601" mass="66567">MMKHNQKREITLPINAINKDKRTIEVAFATETPVSRFFDDELYYEILLCSDENVDLQRINNRGAVLFDHQRDKPIGVVLSTRIDSDKVCRATLRISEVGLGENMWGMILEGTMSHISVGYNINDYYMESNNVFVNKWEPTEISLVTVPADVNCSIGRSLGEDNNFNKEVKMEEDKKEERETELPEEEGIEEECEEVEEEREEEISDEELEELISKRPELLKKLKDSEEEELNSNEAEEPEAVDVAEEERKRELTSIGAVLQVDVSDAIENGISISDFKRSLNTTNNKTPNHDKEIKMEHKSVINGLIRAANEGKPFDGQRLDVPLNQIVRATSTGAATGGALVKEQHVDSYIDVLRANSIFAQLPIQTYSGLEGDGNLVLPKLSSDFTEMFAFIAEGEDSPEVDAKFEKLVLSPKTFSGSVPITRTLIKSADTAERYVQSAMVNGAGLKLEKEILTKIIAAAPKQTLTAAITHEDVQAALGQLAAANVRTENVVAVVHPSTAAVLRSTIVASNTAAKFMIEGQRFDAWLCDAVKVIESTQVAAAQIVFGDYSNIVLASWGGLTVDRDDTSLRASQGIVLRTFAYIDHAVAHEEAFLVVKLA</sequence>
<evidence type="ECO:0000313" key="8">
    <source>
        <dbReference type="EMBL" id="RDR28192.1"/>
    </source>
</evidence>
<feature type="domain" description="Prohead serine protease" evidence="6">
    <location>
        <begin position="63"/>
        <end position="156"/>
    </location>
</feature>
<feature type="compositionally biased region" description="Acidic residues" evidence="5">
    <location>
        <begin position="183"/>
        <end position="208"/>
    </location>
</feature>
<dbReference type="Gene3D" id="3.30.2400.10">
    <property type="entry name" value="Major capsid protein gp5"/>
    <property type="match status" value="1"/>
</dbReference>
<dbReference type="InterPro" id="IPR024455">
    <property type="entry name" value="Phage_capsid"/>
</dbReference>
<feature type="domain" description="Phage capsid-like C-terminal" evidence="7">
    <location>
        <begin position="339"/>
        <end position="599"/>
    </location>
</feature>
<dbReference type="InterPro" id="IPR054613">
    <property type="entry name" value="Peptidase_S78_dom"/>
</dbReference>
<keyword evidence="3" id="KW-0645">Protease</keyword>
<dbReference type="Proteomes" id="UP000254454">
    <property type="component" value="Unassembled WGS sequence"/>
</dbReference>
<evidence type="ECO:0000256" key="1">
    <source>
        <dbReference type="ARBA" id="ARBA00004328"/>
    </source>
</evidence>
<evidence type="ECO:0000256" key="2">
    <source>
        <dbReference type="ARBA" id="ARBA00022612"/>
    </source>
</evidence>
<evidence type="ECO:0000256" key="3">
    <source>
        <dbReference type="ARBA" id="ARBA00022670"/>
    </source>
</evidence>
<dbReference type="NCBIfam" id="TIGR01554">
    <property type="entry name" value="major_cap_HK97"/>
    <property type="match status" value="1"/>
</dbReference>
<accession>A0A370V9W7</accession>
<comment type="caution">
    <text evidence="8">The sequence shown here is derived from an EMBL/GenBank/DDBJ whole genome shotgun (WGS) entry which is preliminary data.</text>
</comment>
<dbReference type="GO" id="GO:0006508">
    <property type="term" value="P:proteolysis"/>
    <property type="evidence" value="ECO:0007669"/>
    <property type="project" value="UniProtKB-KW"/>
</dbReference>
<dbReference type="Gene3D" id="3.30.2320.10">
    <property type="entry name" value="hypothetical protein PF0899 domain"/>
    <property type="match status" value="1"/>
</dbReference>
<dbReference type="Pfam" id="PF05065">
    <property type="entry name" value="Phage_capsid"/>
    <property type="match status" value="1"/>
</dbReference>
<feature type="region of interest" description="Disordered" evidence="5">
    <location>
        <begin position="170"/>
        <end position="208"/>
    </location>
</feature>
<evidence type="ECO:0000259" key="6">
    <source>
        <dbReference type="Pfam" id="PF04586"/>
    </source>
</evidence>
<evidence type="ECO:0000313" key="9">
    <source>
        <dbReference type="Proteomes" id="UP000254454"/>
    </source>
</evidence>
<dbReference type="GO" id="GO:0008233">
    <property type="term" value="F:peptidase activity"/>
    <property type="evidence" value="ECO:0007669"/>
    <property type="project" value="UniProtKB-KW"/>
</dbReference>
<comment type="subcellular location">
    <subcellularLocation>
        <location evidence="1">Virion</location>
    </subcellularLocation>
</comment>
<feature type="compositionally biased region" description="Basic and acidic residues" evidence="5">
    <location>
        <begin position="170"/>
        <end position="182"/>
    </location>
</feature>
<organism evidence="8 9">
    <name type="scientific">Escherichia marmotae</name>
    <dbReference type="NCBI Taxonomy" id="1499973"/>
    <lineage>
        <taxon>Bacteria</taxon>
        <taxon>Pseudomonadati</taxon>
        <taxon>Pseudomonadota</taxon>
        <taxon>Gammaproteobacteria</taxon>
        <taxon>Enterobacterales</taxon>
        <taxon>Enterobacteriaceae</taxon>
        <taxon>Escherichia</taxon>
    </lineage>
</organism>
<dbReference type="RefSeq" id="WP_115439758.1">
    <property type="nucleotide sequence ID" value="NZ_QONN01000073.1"/>
</dbReference>
<dbReference type="InterPro" id="IPR054612">
    <property type="entry name" value="Phage_capsid-like_C"/>
</dbReference>
<name>A0A370V9W7_9ESCH</name>
<dbReference type="AlphaFoldDB" id="A0A370V9W7"/>
<protein>
    <submittedName>
        <fullName evidence="8">Phage capsid family protein</fullName>
    </submittedName>
</protein>
<keyword evidence="2" id="KW-1188">Viral release from host cell</keyword>
<dbReference type="EMBL" id="QONO01000061">
    <property type="protein sequence ID" value="RDR28192.1"/>
    <property type="molecule type" value="Genomic_DNA"/>
</dbReference>
<dbReference type="SUPFAM" id="SSF56563">
    <property type="entry name" value="Major capsid protein gp5"/>
    <property type="match status" value="1"/>
</dbReference>